<sequence>MLSVAYTVTMKNNHIKNPISASQRKRLVRLILAAGCFVLLSWVGVNSSFQSHQLLYDSADNTAQSLTKFMALNVKTPLIEKNKPQLNAICNDISKDKFVLSATIYDQQGILIASSDNWQSHHIFGQLPDSTPGISKLKTPFMEPVISDDDRPIGFVSVTYLTRAAISDSHNHFHDLGRQVLLMLVIACIFTWQLGRGLKRWQVSRYMQKTSKQES</sequence>
<keyword evidence="3" id="KW-1003">Cell membrane</keyword>
<evidence type="ECO:0000313" key="9">
    <source>
        <dbReference type="Proteomes" id="UP000238288"/>
    </source>
</evidence>
<evidence type="ECO:0000256" key="4">
    <source>
        <dbReference type="ARBA" id="ARBA00022692"/>
    </source>
</evidence>
<evidence type="ECO:0000256" key="1">
    <source>
        <dbReference type="ARBA" id="ARBA00004236"/>
    </source>
</evidence>
<evidence type="ECO:0000256" key="5">
    <source>
        <dbReference type="ARBA" id="ARBA00022989"/>
    </source>
</evidence>
<feature type="transmembrane region" description="Helical" evidence="7">
    <location>
        <begin position="176"/>
        <end position="195"/>
    </location>
</feature>
<gene>
    <name evidence="8" type="ORF">PCAR9_A20518</name>
</gene>
<evidence type="ECO:0000256" key="6">
    <source>
        <dbReference type="ARBA" id="ARBA00023136"/>
    </source>
</evidence>
<evidence type="ECO:0000256" key="7">
    <source>
        <dbReference type="SAM" id="Phobius"/>
    </source>
</evidence>
<dbReference type="Proteomes" id="UP000238288">
    <property type="component" value="Chromosome PCAR9a"/>
</dbReference>
<dbReference type="AlphaFoldDB" id="A0A2K4X707"/>
<dbReference type="InterPro" id="IPR019305">
    <property type="entry name" value="Uncharacterised_Smp"/>
</dbReference>
<accession>A0A2K4X707</accession>
<dbReference type="EMBL" id="LT965928">
    <property type="protein sequence ID" value="SOU40087.1"/>
    <property type="molecule type" value="Genomic_DNA"/>
</dbReference>
<evidence type="ECO:0000256" key="2">
    <source>
        <dbReference type="ARBA" id="ARBA00005362"/>
    </source>
</evidence>
<comment type="subcellular location">
    <subcellularLocation>
        <location evidence="1">Cell membrane</location>
    </subcellularLocation>
</comment>
<evidence type="ECO:0000313" key="8">
    <source>
        <dbReference type="EMBL" id="SOU40087.1"/>
    </source>
</evidence>
<dbReference type="Pfam" id="PF10144">
    <property type="entry name" value="SMP_2"/>
    <property type="match status" value="1"/>
</dbReference>
<comment type="similarity">
    <text evidence="2">Belongs to the Smp family.</text>
</comment>
<keyword evidence="4 7" id="KW-0812">Transmembrane</keyword>
<dbReference type="GO" id="GO:0005886">
    <property type="term" value="C:plasma membrane"/>
    <property type="evidence" value="ECO:0007669"/>
    <property type="project" value="UniProtKB-SubCell"/>
</dbReference>
<keyword evidence="6 7" id="KW-0472">Membrane</keyword>
<name>A0A2K4X707_PSEVC</name>
<keyword evidence="5 7" id="KW-1133">Transmembrane helix</keyword>
<feature type="transmembrane region" description="Helical" evidence="7">
    <location>
        <begin position="27"/>
        <end position="45"/>
    </location>
</feature>
<protein>
    <submittedName>
        <fullName evidence="8">Smp protein</fullName>
    </submittedName>
</protein>
<organism evidence="8 9">
    <name type="scientific">Pseudoalteromonas carrageenovora IAM 12662</name>
    <dbReference type="NCBI Taxonomy" id="1314868"/>
    <lineage>
        <taxon>Bacteria</taxon>
        <taxon>Pseudomonadati</taxon>
        <taxon>Pseudomonadota</taxon>
        <taxon>Gammaproteobacteria</taxon>
        <taxon>Alteromonadales</taxon>
        <taxon>Pseudoalteromonadaceae</taxon>
        <taxon>Pseudoalteromonas</taxon>
    </lineage>
</organism>
<evidence type="ECO:0000256" key="3">
    <source>
        <dbReference type="ARBA" id="ARBA00022475"/>
    </source>
</evidence>
<proteinExistence type="inferred from homology"/>
<reference evidence="8 9" key="1">
    <citation type="submission" date="2017-11" db="EMBL/GenBank/DDBJ databases">
        <authorList>
            <person name="Han C.G."/>
        </authorList>
    </citation>
    <scope>NUCLEOTIDE SEQUENCE [LARGE SCALE GENOMIC DNA]</scope>
    <source>
        <strain evidence="9">ATCC 43555</strain>
    </source>
</reference>